<keyword evidence="2" id="KW-0548">Nucleotidyltransferase</keyword>
<dbReference type="PROSITE" id="PS50994">
    <property type="entry name" value="INTEGRASE"/>
    <property type="match status" value="1"/>
</dbReference>
<dbReference type="OrthoDB" id="444601at2759"/>
<dbReference type="PANTHER" id="PTHR37984:SF9">
    <property type="entry name" value="INTEGRASE CATALYTIC DOMAIN-CONTAINING PROTEIN"/>
    <property type="match status" value="1"/>
</dbReference>
<keyword evidence="5" id="KW-0378">Hydrolase</keyword>
<dbReference type="Proteomes" id="UP000593567">
    <property type="component" value="Unassembled WGS sequence"/>
</dbReference>
<dbReference type="Pfam" id="PF17917">
    <property type="entry name" value="RT_RNaseH"/>
    <property type="match status" value="1"/>
</dbReference>
<dbReference type="FunFam" id="1.10.340.70:FF:000003">
    <property type="entry name" value="Protein CBG25708"/>
    <property type="match status" value="1"/>
</dbReference>
<evidence type="ECO:0000313" key="9">
    <source>
        <dbReference type="Proteomes" id="UP000593567"/>
    </source>
</evidence>
<evidence type="ECO:0000256" key="3">
    <source>
        <dbReference type="ARBA" id="ARBA00022722"/>
    </source>
</evidence>
<feature type="domain" description="Integrase catalytic" evidence="7">
    <location>
        <begin position="291"/>
        <end position="451"/>
    </location>
</feature>
<comment type="caution">
    <text evidence="8">The sequence shown here is derived from an EMBL/GenBank/DDBJ whole genome shotgun (WGS) entry which is preliminary data.</text>
</comment>
<dbReference type="FunFam" id="3.30.420.10:FF:000063">
    <property type="entry name" value="Retrovirus-related Pol polyprotein from transposon 297-like Protein"/>
    <property type="match status" value="1"/>
</dbReference>
<dbReference type="GO" id="GO:0003676">
    <property type="term" value="F:nucleic acid binding"/>
    <property type="evidence" value="ECO:0007669"/>
    <property type="project" value="InterPro"/>
</dbReference>
<dbReference type="GO" id="GO:0015074">
    <property type="term" value="P:DNA integration"/>
    <property type="evidence" value="ECO:0007669"/>
    <property type="project" value="InterPro"/>
</dbReference>
<dbReference type="Pfam" id="PF00665">
    <property type="entry name" value="rve"/>
    <property type="match status" value="1"/>
</dbReference>
<dbReference type="InterPro" id="IPR036397">
    <property type="entry name" value="RNaseH_sf"/>
</dbReference>
<dbReference type="InterPro" id="IPR043502">
    <property type="entry name" value="DNA/RNA_pol_sf"/>
</dbReference>
<dbReference type="InterPro" id="IPR041373">
    <property type="entry name" value="RT_RNaseH"/>
</dbReference>
<dbReference type="Gene3D" id="3.30.420.10">
    <property type="entry name" value="Ribonuclease H-like superfamily/Ribonuclease H"/>
    <property type="match status" value="1"/>
</dbReference>
<evidence type="ECO:0000259" key="7">
    <source>
        <dbReference type="PROSITE" id="PS50994"/>
    </source>
</evidence>
<dbReference type="InterPro" id="IPR041588">
    <property type="entry name" value="Integrase_H2C2"/>
</dbReference>
<reference evidence="8" key="1">
    <citation type="submission" date="2020-06" db="EMBL/GenBank/DDBJ databases">
        <title>Draft genome of Bugula neritina, a colonial animal packing powerful symbionts and potential medicines.</title>
        <authorList>
            <person name="Rayko M."/>
        </authorList>
    </citation>
    <scope>NUCLEOTIDE SEQUENCE [LARGE SCALE GENOMIC DNA]</scope>
    <source>
        <strain evidence="8">Kwan_BN1</strain>
    </source>
</reference>
<dbReference type="GO" id="GO:0003964">
    <property type="term" value="F:RNA-directed DNA polymerase activity"/>
    <property type="evidence" value="ECO:0007669"/>
    <property type="project" value="UniProtKB-KW"/>
</dbReference>
<evidence type="ECO:0000256" key="4">
    <source>
        <dbReference type="ARBA" id="ARBA00022759"/>
    </source>
</evidence>
<dbReference type="GO" id="GO:0004519">
    <property type="term" value="F:endonuclease activity"/>
    <property type="evidence" value="ECO:0007669"/>
    <property type="project" value="UniProtKB-KW"/>
</dbReference>
<protein>
    <recommendedName>
        <fullName evidence="7">Integrase catalytic domain-containing protein</fullName>
    </recommendedName>
</protein>
<keyword evidence="6" id="KW-0695">RNA-directed DNA polymerase</keyword>
<evidence type="ECO:0000256" key="2">
    <source>
        <dbReference type="ARBA" id="ARBA00022695"/>
    </source>
</evidence>
<evidence type="ECO:0000313" key="8">
    <source>
        <dbReference type="EMBL" id="KAF6026509.1"/>
    </source>
</evidence>
<dbReference type="InterPro" id="IPR001584">
    <property type="entry name" value="Integrase_cat-core"/>
</dbReference>
<accession>A0A7J7JJI9</accession>
<dbReference type="Gene3D" id="3.10.20.370">
    <property type="match status" value="1"/>
</dbReference>
<dbReference type="EMBL" id="VXIV02002263">
    <property type="protein sequence ID" value="KAF6026509.1"/>
    <property type="molecule type" value="Genomic_DNA"/>
</dbReference>
<keyword evidence="1" id="KW-0808">Transferase</keyword>
<evidence type="ECO:0000256" key="6">
    <source>
        <dbReference type="ARBA" id="ARBA00022918"/>
    </source>
</evidence>
<dbReference type="SUPFAM" id="SSF56672">
    <property type="entry name" value="DNA/RNA polymerases"/>
    <property type="match status" value="1"/>
</dbReference>
<dbReference type="AlphaFoldDB" id="A0A7J7JJI9"/>
<proteinExistence type="predicted"/>
<dbReference type="Gene3D" id="1.10.340.70">
    <property type="match status" value="1"/>
</dbReference>
<dbReference type="GO" id="GO:0016787">
    <property type="term" value="F:hydrolase activity"/>
    <property type="evidence" value="ECO:0007669"/>
    <property type="project" value="UniProtKB-KW"/>
</dbReference>
<dbReference type="FunFam" id="3.10.20.370:FF:000001">
    <property type="entry name" value="Retrovirus-related Pol polyprotein from transposon 17.6-like protein"/>
    <property type="match status" value="1"/>
</dbReference>
<evidence type="ECO:0000256" key="1">
    <source>
        <dbReference type="ARBA" id="ARBA00022679"/>
    </source>
</evidence>
<dbReference type="SUPFAM" id="SSF53098">
    <property type="entry name" value="Ribonuclease H-like"/>
    <property type="match status" value="1"/>
</dbReference>
<keyword evidence="9" id="KW-1185">Reference proteome</keyword>
<dbReference type="InterPro" id="IPR012337">
    <property type="entry name" value="RNaseH-like_sf"/>
</dbReference>
<evidence type="ECO:0000256" key="5">
    <source>
        <dbReference type="ARBA" id="ARBA00022801"/>
    </source>
</evidence>
<dbReference type="CDD" id="cd09274">
    <property type="entry name" value="RNase_HI_RT_Ty3"/>
    <property type="match status" value="1"/>
</dbReference>
<name>A0A7J7JJI9_BUGNE</name>
<dbReference type="PANTHER" id="PTHR37984">
    <property type="entry name" value="PROTEIN CBG26694"/>
    <property type="match status" value="1"/>
</dbReference>
<gene>
    <name evidence="8" type="ORF">EB796_015184</name>
</gene>
<dbReference type="InterPro" id="IPR050951">
    <property type="entry name" value="Retrovirus_Pol_polyprotein"/>
</dbReference>
<keyword evidence="3" id="KW-0540">Nuclease</keyword>
<keyword evidence="4" id="KW-0255">Endonuclease</keyword>
<organism evidence="8 9">
    <name type="scientific">Bugula neritina</name>
    <name type="common">Brown bryozoan</name>
    <name type="synonym">Sertularia neritina</name>
    <dbReference type="NCBI Taxonomy" id="10212"/>
    <lineage>
        <taxon>Eukaryota</taxon>
        <taxon>Metazoa</taxon>
        <taxon>Spiralia</taxon>
        <taxon>Lophotrochozoa</taxon>
        <taxon>Bryozoa</taxon>
        <taxon>Gymnolaemata</taxon>
        <taxon>Cheilostomatida</taxon>
        <taxon>Flustrina</taxon>
        <taxon>Buguloidea</taxon>
        <taxon>Bugulidae</taxon>
        <taxon>Bugula</taxon>
    </lineage>
</organism>
<sequence>MSAQVIAHYDPKLKTIVATDASNTGLGAAMFQIQKDGTRRPVYYASRSLTSVEKNYAAIEKEALAMAWACNKLDQFLRGLPFTLETDHKPLVRLMGVKDQVPARILRLRLRLMRYAPKIEYIPGSRNHVADALSRAPSGLPSRIDVMLVEELEASTSIIPSIDPMIEEIKEAQQLDAVCQEGQNLIIKGWPTYKTDAHTAVHPYWDVKGHLTQSKGLLLYDQRLVIPSNLRLKLLDRIHQAHQGIVKCQARARRAIWWPGMSKQIKEMVQGCRQCRINSPTPVEPLQPSTLPSKPWIKLGADLFEFQKKNYLLVVDYHSRYIEVRTLDSLSSAFTVDKVKSIFSTHGIPEVVISDNGPQFSSREFQEFAKSYGFQHVTSSPKFPKANGEAERAVGTVKHLWSKTTDPYLSLLTYRATPLENGFTPSELLMNRLLRTTLPSMPETRVVHKPPNIAEKKQHINLRTINNYNQWHKATLLPELSQGSPVYVRDTKKQGTVLASVAPHSYTVKTETGVIRRNRSALVDLRKEDPVVLEPNAPPLVPMGAEVLSPKN</sequence>
<dbReference type="Pfam" id="PF17921">
    <property type="entry name" value="Integrase_H2C2"/>
    <property type="match status" value="1"/>
</dbReference>